<keyword evidence="2" id="KW-1185">Reference proteome</keyword>
<feature type="compositionally biased region" description="Basic and acidic residues" evidence="1">
    <location>
        <begin position="353"/>
        <end position="368"/>
    </location>
</feature>
<evidence type="ECO:0000313" key="2">
    <source>
        <dbReference type="Proteomes" id="UP000095287"/>
    </source>
</evidence>
<feature type="region of interest" description="Disordered" evidence="1">
    <location>
        <begin position="991"/>
        <end position="1026"/>
    </location>
</feature>
<evidence type="ECO:0000256" key="1">
    <source>
        <dbReference type="SAM" id="MobiDB-lite"/>
    </source>
</evidence>
<reference evidence="3" key="1">
    <citation type="submission" date="2016-11" db="UniProtKB">
        <authorList>
            <consortium name="WormBaseParasite"/>
        </authorList>
    </citation>
    <scope>IDENTIFICATION</scope>
</reference>
<feature type="region of interest" description="Disordered" evidence="1">
    <location>
        <begin position="713"/>
        <end position="736"/>
    </location>
</feature>
<evidence type="ECO:0000313" key="3">
    <source>
        <dbReference type="WBParaSite" id="L893_g4943.t3"/>
    </source>
</evidence>
<dbReference type="AlphaFoldDB" id="A0A1I8AFI4"/>
<feature type="region of interest" description="Disordered" evidence="1">
    <location>
        <begin position="124"/>
        <end position="147"/>
    </location>
</feature>
<proteinExistence type="predicted"/>
<name>A0A1I8AFI4_9BILA</name>
<accession>A0A1I8AFI4</accession>
<protein>
    <submittedName>
        <fullName evidence="3">FYVE-type domain-containing protein</fullName>
    </submittedName>
</protein>
<feature type="region of interest" description="Disordered" evidence="1">
    <location>
        <begin position="650"/>
        <end position="692"/>
    </location>
</feature>
<feature type="compositionally biased region" description="Low complexity" evidence="1">
    <location>
        <begin position="991"/>
        <end position="1000"/>
    </location>
</feature>
<dbReference type="WBParaSite" id="L893_g4943.t3">
    <property type="protein sequence ID" value="L893_g4943.t3"/>
    <property type="gene ID" value="L893_g4943"/>
</dbReference>
<organism evidence="2 3">
    <name type="scientific">Steinernema glaseri</name>
    <dbReference type="NCBI Taxonomy" id="37863"/>
    <lineage>
        <taxon>Eukaryota</taxon>
        <taxon>Metazoa</taxon>
        <taxon>Ecdysozoa</taxon>
        <taxon>Nematoda</taxon>
        <taxon>Chromadorea</taxon>
        <taxon>Rhabditida</taxon>
        <taxon>Tylenchina</taxon>
        <taxon>Panagrolaimomorpha</taxon>
        <taxon>Strongyloidoidea</taxon>
        <taxon>Steinernematidae</taxon>
        <taxon>Steinernema</taxon>
    </lineage>
</organism>
<dbReference type="Proteomes" id="UP000095287">
    <property type="component" value="Unplaced"/>
</dbReference>
<feature type="compositionally biased region" description="Pro residues" evidence="1">
    <location>
        <begin position="124"/>
        <end position="133"/>
    </location>
</feature>
<feature type="region of interest" description="Disordered" evidence="1">
    <location>
        <begin position="243"/>
        <end position="263"/>
    </location>
</feature>
<sequence length="1072" mass="121594">MITAVDWAKPFIRQLDEDRFAGYVDIFAENDWELNEFARQMLEEISETKQRCTNLRLRMGRTADQSVIERLAVELREQRDLYAMHVTRYTQYFGSLDSCSSPSPSVVYRERRFFREIRTSVPPLPLERPPPCPSTGQEGRVEDRKTEVRPEICPTTLCELAVEQAADSVITNLIGEAESTSSSQRRQRVVESAVNYSVFDGSLNVEGRAAELEMEAQLDEEISRHMMVEPPREVTRVEERLLGHGASSSSEVAQSSDRKEDVTRQESFEIVSQDEIDEAIEQCVEEILTRTEELSTVPLEQVVSRDQFDVPADPIQNEQEAVVCEANTQVYQEESVAEEVVLPEDKHTAVLEEKNTEGEQQEGERVEEALQTESGSVPHDEVEPTTDGHNVESLLNFAEQHVSHDEGDEHLEEAEEVAQFNYSATHNTDEVMVTSPSEDNSSSYVLESMEEHSSSIDAEASVTENTAQLSETDFGATDYNANYEECTTTELTGSHHFVAQSEERTEEVVQEPFSITDTHTEDYGAYERHVFQEDAMKTLEKTEELRDVPLPVPKPERTEPLVEETIYKAIYSNPPPRSSVSRPLSSTAHFSFQTCSTTYIPCPSDEESQLVSESSDVGTDPSYTVDPDEEFEEIGDDEFERAEREAVYDNAYVPEEGIYDIPPTPSTQRSADAMRAEVPNPPVPRPVSPMLNLGRQRQMELGVTLQEEDEIAYEEQEQERRKRFEESIYSPPPIPEIAIDLVDTPVEDAELYEDDEHIYEEIDDYGTYKKEVEEDAVYSEPPVPENVPSECPVIEKHENHYEEPQASRHSLVEEHGYSVPDALPENMENGYSEVPYDTARWRAEPKAEVNQALSRSTSSLPHTPQYEVYYRNVYEDLDVPHPAEPNADNKTSARGAFPYYVEPDYTTNAIRRMSRYNSWSQEAIEEGMRSKSMDFVNHVHEQHGRSSSENVYHAAPTFVATLPRNFPSTSDKTVEQQRTVYVPKPASRVTSSVREWSSSSPRNDIQPVQPQPRETKKAEAPLPPPLDLTASARSVLLHFHNILFTYGHCSERPLLSSFEGRGPCKIAAPKQE</sequence>
<feature type="region of interest" description="Disordered" evidence="1">
    <location>
        <begin position="353"/>
        <end position="387"/>
    </location>
</feature>